<keyword evidence="6 8" id="KW-0804">Transcription</keyword>
<dbReference type="Gene3D" id="4.10.520.10">
    <property type="entry name" value="IHF-like DNA-binding proteins"/>
    <property type="match status" value="1"/>
</dbReference>
<evidence type="ECO:0000256" key="3">
    <source>
        <dbReference type="ARBA" id="ARBA00022845"/>
    </source>
</evidence>
<name>A0A967C434_9PROT</name>
<dbReference type="Pfam" id="PF00216">
    <property type="entry name" value="Bac_DNA_binding"/>
    <property type="match status" value="1"/>
</dbReference>
<dbReference type="GO" id="GO:0005829">
    <property type="term" value="C:cytosol"/>
    <property type="evidence" value="ECO:0007669"/>
    <property type="project" value="TreeGrafter"/>
</dbReference>
<sequence>MTKSELIQHIADLNPHLYHRDVERIVTTIFDEISEALSRGDRVELRGFGAFSVKKREARVGRNPRTGTAVSVSEKHVPFFKTGKQLRERLNGRQD</sequence>
<keyword evidence="4 8" id="KW-0805">Transcription regulation</keyword>
<evidence type="ECO:0000256" key="8">
    <source>
        <dbReference type="HAMAP-Rule" id="MF_00381"/>
    </source>
</evidence>
<protein>
    <recommendedName>
        <fullName evidence="2 8">Integration host factor subunit beta</fullName>
        <shortName evidence="8">IHF-beta</shortName>
    </recommendedName>
</protein>
<dbReference type="HAMAP" id="MF_00381">
    <property type="entry name" value="IHF_beta"/>
    <property type="match status" value="1"/>
</dbReference>
<dbReference type="InterPro" id="IPR000119">
    <property type="entry name" value="Hist_DNA-bd"/>
</dbReference>
<dbReference type="GO" id="GO:0003677">
    <property type="term" value="F:DNA binding"/>
    <property type="evidence" value="ECO:0007669"/>
    <property type="project" value="UniProtKB-UniRule"/>
</dbReference>
<dbReference type="CDD" id="cd13836">
    <property type="entry name" value="IHF_B"/>
    <property type="match status" value="1"/>
</dbReference>
<dbReference type="PANTHER" id="PTHR33175:SF5">
    <property type="entry name" value="INTEGRATION HOST FACTOR SUBUNIT BETA"/>
    <property type="match status" value="1"/>
</dbReference>
<evidence type="ECO:0000313" key="12">
    <source>
        <dbReference type="Proteomes" id="UP000761264"/>
    </source>
</evidence>
<evidence type="ECO:0000256" key="5">
    <source>
        <dbReference type="ARBA" id="ARBA00023125"/>
    </source>
</evidence>
<organism evidence="11 12">
    <name type="scientific">Pelagibius litoralis</name>
    <dbReference type="NCBI Taxonomy" id="374515"/>
    <lineage>
        <taxon>Bacteria</taxon>
        <taxon>Pseudomonadati</taxon>
        <taxon>Pseudomonadota</taxon>
        <taxon>Alphaproteobacteria</taxon>
        <taxon>Rhodospirillales</taxon>
        <taxon>Rhodovibrionaceae</taxon>
        <taxon>Pelagibius</taxon>
    </lineage>
</organism>
<accession>A0A967C434</accession>
<evidence type="ECO:0000256" key="6">
    <source>
        <dbReference type="ARBA" id="ARBA00023163"/>
    </source>
</evidence>
<proteinExistence type="inferred from homology"/>
<dbReference type="GO" id="GO:0006355">
    <property type="term" value="P:regulation of DNA-templated transcription"/>
    <property type="evidence" value="ECO:0007669"/>
    <property type="project" value="UniProtKB-UniRule"/>
</dbReference>
<dbReference type="RefSeq" id="WP_167222079.1">
    <property type="nucleotide sequence ID" value="NZ_JAAQPH010000003.1"/>
</dbReference>
<keyword evidence="3 8" id="KW-0810">Translation regulation</keyword>
<dbReference type="Proteomes" id="UP000761264">
    <property type="component" value="Unassembled WGS sequence"/>
</dbReference>
<dbReference type="GO" id="GO:0006417">
    <property type="term" value="P:regulation of translation"/>
    <property type="evidence" value="ECO:0007669"/>
    <property type="project" value="UniProtKB-UniRule"/>
</dbReference>
<dbReference type="SUPFAM" id="SSF47729">
    <property type="entry name" value="IHF-like DNA-binding proteins"/>
    <property type="match status" value="1"/>
</dbReference>
<keyword evidence="12" id="KW-1185">Reference proteome</keyword>
<evidence type="ECO:0000256" key="9">
    <source>
        <dbReference type="RuleBase" id="RU003939"/>
    </source>
</evidence>
<evidence type="ECO:0000256" key="7">
    <source>
        <dbReference type="ARBA" id="ARBA00023172"/>
    </source>
</evidence>
<comment type="caution">
    <text evidence="11">The sequence shown here is derived from an EMBL/GenBank/DDBJ whole genome shotgun (WGS) entry which is preliminary data.</text>
</comment>
<dbReference type="GO" id="GO:0006310">
    <property type="term" value="P:DNA recombination"/>
    <property type="evidence" value="ECO:0007669"/>
    <property type="project" value="UniProtKB-UniRule"/>
</dbReference>
<comment type="function">
    <text evidence="8 10">This protein is one of the two subunits of integration host factor, a specific DNA-binding protein that functions in genetic recombination as well as in transcriptional and translational control.</text>
</comment>
<keyword evidence="7 8" id="KW-0233">DNA recombination</keyword>
<dbReference type="GO" id="GO:0030527">
    <property type="term" value="F:structural constituent of chromatin"/>
    <property type="evidence" value="ECO:0007669"/>
    <property type="project" value="InterPro"/>
</dbReference>
<gene>
    <name evidence="8 11" type="primary">ihfB</name>
    <name evidence="8" type="synonym">himD</name>
    <name evidence="11" type="ORF">HBA54_05190</name>
</gene>
<dbReference type="InterPro" id="IPR005685">
    <property type="entry name" value="IHF_beta"/>
</dbReference>
<dbReference type="PROSITE" id="PS00045">
    <property type="entry name" value="HISTONE_LIKE"/>
    <property type="match status" value="1"/>
</dbReference>
<evidence type="ECO:0000256" key="4">
    <source>
        <dbReference type="ARBA" id="ARBA00023015"/>
    </source>
</evidence>
<dbReference type="EMBL" id="JAAQPH010000003">
    <property type="protein sequence ID" value="NIA67980.1"/>
    <property type="molecule type" value="Genomic_DNA"/>
</dbReference>
<dbReference type="InterPro" id="IPR020816">
    <property type="entry name" value="Histone-like_DNA-bd_CS"/>
</dbReference>
<dbReference type="PRINTS" id="PR01727">
    <property type="entry name" value="DNABINDINGHU"/>
</dbReference>
<dbReference type="NCBIfam" id="TIGR00988">
    <property type="entry name" value="hip"/>
    <property type="match status" value="1"/>
</dbReference>
<evidence type="ECO:0000313" key="11">
    <source>
        <dbReference type="EMBL" id="NIA67980.1"/>
    </source>
</evidence>
<dbReference type="InterPro" id="IPR010992">
    <property type="entry name" value="IHF-like_DNA-bd_dom_sf"/>
</dbReference>
<dbReference type="GO" id="GO:0005694">
    <property type="term" value="C:chromosome"/>
    <property type="evidence" value="ECO:0007669"/>
    <property type="project" value="InterPro"/>
</dbReference>
<comment type="similarity">
    <text evidence="1 8 9">Belongs to the bacterial histone-like protein family.</text>
</comment>
<evidence type="ECO:0000256" key="2">
    <source>
        <dbReference type="ARBA" id="ARBA00018700"/>
    </source>
</evidence>
<reference evidence="11" key="1">
    <citation type="submission" date="2020-03" db="EMBL/GenBank/DDBJ databases">
        <title>Genome of Pelagibius litoralis DSM 21314T.</title>
        <authorList>
            <person name="Wang G."/>
        </authorList>
    </citation>
    <scope>NUCLEOTIDE SEQUENCE</scope>
    <source>
        <strain evidence="11">DSM 21314</strain>
    </source>
</reference>
<dbReference type="NCBIfam" id="NF001222">
    <property type="entry name" value="PRK00199.1"/>
    <property type="match status" value="1"/>
</dbReference>
<keyword evidence="5 8" id="KW-0238">DNA-binding</keyword>
<evidence type="ECO:0000256" key="1">
    <source>
        <dbReference type="ARBA" id="ARBA00010529"/>
    </source>
</evidence>
<dbReference type="SMART" id="SM00411">
    <property type="entry name" value="BHL"/>
    <property type="match status" value="1"/>
</dbReference>
<dbReference type="PANTHER" id="PTHR33175">
    <property type="entry name" value="DNA-BINDING PROTEIN HU"/>
    <property type="match status" value="1"/>
</dbReference>
<evidence type="ECO:0000256" key="10">
    <source>
        <dbReference type="RuleBase" id="RU003941"/>
    </source>
</evidence>
<comment type="subunit">
    <text evidence="8 10">Heterodimer of an alpha and a beta chain.</text>
</comment>
<dbReference type="AlphaFoldDB" id="A0A967C434"/>